<comment type="caution">
    <text evidence="19">The sequence shown here is derived from an EMBL/GenBank/DDBJ whole genome shotgun (WGS) entry which is preliminary data.</text>
</comment>
<keyword evidence="8" id="KW-0460">Magnesium</keyword>
<keyword evidence="3" id="KW-0515">Mutator protein</keyword>
<proteinExistence type="inferred from homology"/>
<keyword evidence="7 17" id="KW-0378">Hydrolase</keyword>
<evidence type="ECO:0000259" key="18">
    <source>
        <dbReference type="PROSITE" id="PS51462"/>
    </source>
</evidence>
<evidence type="ECO:0000256" key="17">
    <source>
        <dbReference type="RuleBase" id="RU003476"/>
    </source>
</evidence>
<keyword evidence="4" id="KW-0235">DNA replication</keyword>
<evidence type="ECO:0000256" key="10">
    <source>
        <dbReference type="ARBA" id="ARBA00035861"/>
    </source>
</evidence>
<dbReference type="PANTHER" id="PTHR47707">
    <property type="entry name" value="8-OXO-DGTP DIPHOSPHATASE"/>
    <property type="match status" value="1"/>
</dbReference>
<dbReference type="InterPro" id="IPR015797">
    <property type="entry name" value="NUDIX_hydrolase-like_dom_sf"/>
</dbReference>
<evidence type="ECO:0000256" key="4">
    <source>
        <dbReference type="ARBA" id="ARBA00022705"/>
    </source>
</evidence>
<evidence type="ECO:0000256" key="8">
    <source>
        <dbReference type="ARBA" id="ARBA00022842"/>
    </source>
</evidence>
<gene>
    <name evidence="19" type="ORF">U0R11_10960</name>
</gene>
<evidence type="ECO:0000256" key="12">
    <source>
        <dbReference type="ARBA" id="ARBA00038905"/>
    </source>
</evidence>
<keyword evidence="20" id="KW-1185">Reference proteome</keyword>
<comment type="catalytic activity">
    <reaction evidence="11">
        <text>8-oxo-GTP + H2O = 8-oxo-GMP + diphosphate + H(+)</text>
        <dbReference type="Rhea" id="RHEA:67616"/>
        <dbReference type="ChEBI" id="CHEBI:15377"/>
        <dbReference type="ChEBI" id="CHEBI:15378"/>
        <dbReference type="ChEBI" id="CHEBI:33019"/>
        <dbReference type="ChEBI" id="CHEBI:143553"/>
        <dbReference type="ChEBI" id="CHEBI:145694"/>
    </reaction>
</comment>
<dbReference type="Proteomes" id="UP001623558">
    <property type="component" value="Unassembled WGS sequence"/>
</dbReference>
<evidence type="ECO:0000256" key="14">
    <source>
        <dbReference type="ARBA" id="ARBA00041592"/>
    </source>
</evidence>
<dbReference type="CDD" id="cd03425">
    <property type="entry name" value="NUDIX_MutT_NudA_like"/>
    <property type="match status" value="1"/>
</dbReference>
<dbReference type="Gene3D" id="3.90.79.10">
    <property type="entry name" value="Nucleoside Triphosphate Pyrophosphohydrolase"/>
    <property type="match status" value="1"/>
</dbReference>
<dbReference type="EMBL" id="JBEWZH010000007">
    <property type="protein sequence ID" value="MFL0162911.1"/>
    <property type="molecule type" value="Genomic_DNA"/>
</dbReference>
<feature type="domain" description="Nudix hydrolase" evidence="18">
    <location>
        <begin position="1"/>
        <end position="130"/>
    </location>
</feature>
<keyword evidence="5" id="KW-0479">Metal-binding</keyword>
<reference evidence="19 20" key="1">
    <citation type="submission" date="2024-07" db="EMBL/GenBank/DDBJ databases">
        <authorList>
            <person name="Pitt A."/>
            <person name="Hahn M.W."/>
        </authorList>
    </citation>
    <scope>NUCLEOTIDE SEQUENCE [LARGE SCALE GENOMIC DNA]</scope>
    <source>
        <strain evidence="19 20">1-SAACH-A3</strain>
    </source>
</reference>
<comment type="similarity">
    <text evidence="2 17">Belongs to the Nudix hydrolase family.</text>
</comment>
<dbReference type="GO" id="GO:0016787">
    <property type="term" value="F:hydrolase activity"/>
    <property type="evidence" value="ECO:0007669"/>
    <property type="project" value="UniProtKB-KW"/>
</dbReference>
<dbReference type="PROSITE" id="PS51462">
    <property type="entry name" value="NUDIX"/>
    <property type="match status" value="1"/>
</dbReference>
<evidence type="ECO:0000313" key="20">
    <source>
        <dbReference type="Proteomes" id="UP001623558"/>
    </source>
</evidence>
<sequence>MKHYFVSAAIIQVMDKILCFQRGPSKYEYVSLKYEFPGGKIEEGESPEEALVREIKEELNLVITNLIYFQTVEHQYPDFKITMHAFKCKAENLEDIQLNEHLNYFQLTKSELLSLDWAAADIPFVDKLISSSNA</sequence>
<evidence type="ECO:0000256" key="11">
    <source>
        <dbReference type="ARBA" id="ARBA00036904"/>
    </source>
</evidence>
<dbReference type="EC" id="3.6.1.55" evidence="12"/>
<dbReference type="InterPro" id="IPR000086">
    <property type="entry name" value="NUDIX_hydrolase_dom"/>
</dbReference>
<accession>A0ABW8RWE0</accession>
<evidence type="ECO:0000256" key="13">
    <source>
        <dbReference type="ARBA" id="ARBA00040794"/>
    </source>
</evidence>
<dbReference type="PRINTS" id="PR00502">
    <property type="entry name" value="NUDIXFAMILY"/>
</dbReference>
<dbReference type="InterPro" id="IPR047127">
    <property type="entry name" value="MutT-like"/>
</dbReference>
<evidence type="ECO:0000256" key="15">
    <source>
        <dbReference type="ARBA" id="ARBA00041979"/>
    </source>
</evidence>
<evidence type="ECO:0000256" key="2">
    <source>
        <dbReference type="ARBA" id="ARBA00005582"/>
    </source>
</evidence>
<evidence type="ECO:0000256" key="9">
    <source>
        <dbReference type="ARBA" id="ARBA00023204"/>
    </source>
</evidence>
<evidence type="ECO:0000313" key="19">
    <source>
        <dbReference type="EMBL" id="MFL0162911.1"/>
    </source>
</evidence>
<protein>
    <recommendedName>
        <fullName evidence="13">8-oxo-dGTP diphosphatase</fullName>
        <ecNumber evidence="12">3.6.1.55</ecNumber>
    </recommendedName>
    <alternativeName>
        <fullName evidence="16">7,8-dihydro-8-oxoguanine-triphosphatase</fullName>
    </alternativeName>
    <alternativeName>
        <fullName evidence="15">Mutator protein MutT</fullName>
    </alternativeName>
    <alternativeName>
        <fullName evidence="14">dGTP pyrophosphohydrolase</fullName>
    </alternativeName>
</protein>
<keyword evidence="6" id="KW-0227">DNA damage</keyword>
<evidence type="ECO:0000256" key="16">
    <source>
        <dbReference type="ARBA" id="ARBA00042798"/>
    </source>
</evidence>
<evidence type="ECO:0000256" key="3">
    <source>
        <dbReference type="ARBA" id="ARBA00022457"/>
    </source>
</evidence>
<comment type="cofactor">
    <cofactor evidence="1">
        <name>Mg(2+)</name>
        <dbReference type="ChEBI" id="CHEBI:18420"/>
    </cofactor>
</comment>
<dbReference type="PANTHER" id="PTHR47707:SF1">
    <property type="entry name" value="NUDIX HYDROLASE FAMILY PROTEIN"/>
    <property type="match status" value="1"/>
</dbReference>
<dbReference type="Pfam" id="PF00293">
    <property type="entry name" value="NUDIX"/>
    <property type="match status" value="1"/>
</dbReference>
<name>A0ABW8RWE0_9BACT</name>
<keyword evidence="9" id="KW-0234">DNA repair</keyword>
<dbReference type="InterPro" id="IPR020084">
    <property type="entry name" value="NUDIX_hydrolase_CS"/>
</dbReference>
<dbReference type="RefSeq" id="WP_406751721.1">
    <property type="nucleotide sequence ID" value="NZ_JBEWZH010000007.1"/>
</dbReference>
<evidence type="ECO:0000256" key="6">
    <source>
        <dbReference type="ARBA" id="ARBA00022763"/>
    </source>
</evidence>
<evidence type="ECO:0000256" key="7">
    <source>
        <dbReference type="ARBA" id="ARBA00022801"/>
    </source>
</evidence>
<evidence type="ECO:0000256" key="5">
    <source>
        <dbReference type="ARBA" id="ARBA00022723"/>
    </source>
</evidence>
<organism evidence="19 20">
    <name type="scientific">Aquirufa salirivi</name>
    <dbReference type="NCBI Taxonomy" id="3104729"/>
    <lineage>
        <taxon>Bacteria</taxon>
        <taxon>Pseudomonadati</taxon>
        <taxon>Bacteroidota</taxon>
        <taxon>Cytophagia</taxon>
        <taxon>Cytophagales</taxon>
        <taxon>Flectobacillaceae</taxon>
        <taxon>Aquirufa</taxon>
    </lineage>
</organism>
<dbReference type="SUPFAM" id="SSF55811">
    <property type="entry name" value="Nudix"/>
    <property type="match status" value="1"/>
</dbReference>
<dbReference type="InterPro" id="IPR020476">
    <property type="entry name" value="Nudix_hydrolase"/>
</dbReference>
<evidence type="ECO:0000256" key="1">
    <source>
        <dbReference type="ARBA" id="ARBA00001946"/>
    </source>
</evidence>
<comment type="catalytic activity">
    <reaction evidence="10">
        <text>8-oxo-dGTP + H2O = 8-oxo-dGMP + diphosphate + H(+)</text>
        <dbReference type="Rhea" id="RHEA:31575"/>
        <dbReference type="ChEBI" id="CHEBI:15377"/>
        <dbReference type="ChEBI" id="CHEBI:15378"/>
        <dbReference type="ChEBI" id="CHEBI:33019"/>
        <dbReference type="ChEBI" id="CHEBI:63224"/>
        <dbReference type="ChEBI" id="CHEBI:77896"/>
        <dbReference type="EC" id="3.6.1.55"/>
    </reaction>
</comment>
<dbReference type="PROSITE" id="PS00893">
    <property type="entry name" value="NUDIX_BOX"/>
    <property type="match status" value="1"/>
</dbReference>